<name>A0A0P7A9T3_9FLAO</name>
<comment type="caution">
    <text evidence="1">The sequence shown here is derived from an EMBL/GenBank/DDBJ whole genome shotgun (WGS) entry which is preliminary data.</text>
</comment>
<evidence type="ECO:0008006" key="3">
    <source>
        <dbReference type="Google" id="ProtNLM"/>
    </source>
</evidence>
<dbReference type="SUPFAM" id="SSF53254">
    <property type="entry name" value="Phosphoglycerate mutase-like"/>
    <property type="match status" value="1"/>
</dbReference>
<protein>
    <recommendedName>
        <fullName evidence="3">Phosphoglycerate mutase</fullName>
    </recommendedName>
</protein>
<accession>A0A0P7A9T3</accession>
<dbReference type="InterPro" id="IPR013078">
    <property type="entry name" value="His_Pase_superF_clade-1"/>
</dbReference>
<dbReference type="PATRIC" id="fig|1300341.3.peg.553"/>
<evidence type="ECO:0000313" key="2">
    <source>
        <dbReference type="Proteomes" id="UP000050280"/>
    </source>
</evidence>
<evidence type="ECO:0000313" key="1">
    <source>
        <dbReference type="EMBL" id="KPM33655.1"/>
    </source>
</evidence>
<dbReference type="Proteomes" id="UP000050280">
    <property type="component" value="Unassembled WGS sequence"/>
</dbReference>
<dbReference type="STRING" id="1300341.I595_559"/>
<organism evidence="1 2">
    <name type="scientific">Croceitalea dokdonensis DOKDO 023</name>
    <dbReference type="NCBI Taxonomy" id="1300341"/>
    <lineage>
        <taxon>Bacteria</taxon>
        <taxon>Pseudomonadati</taxon>
        <taxon>Bacteroidota</taxon>
        <taxon>Flavobacteriia</taxon>
        <taxon>Flavobacteriales</taxon>
        <taxon>Flavobacteriaceae</taxon>
        <taxon>Croceitalea</taxon>
    </lineage>
</organism>
<dbReference type="InterPro" id="IPR029033">
    <property type="entry name" value="His_PPase_superfam"/>
</dbReference>
<proteinExistence type="predicted"/>
<keyword evidence="2" id="KW-1185">Reference proteome</keyword>
<dbReference type="PROSITE" id="PS51257">
    <property type="entry name" value="PROKAR_LIPOPROTEIN"/>
    <property type="match status" value="1"/>
</dbReference>
<reference evidence="1 2" key="1">
    <citation type="submission" date="2015-09" db="EMBL/GenBank/DDBJ databases">
        <title>Genome sequence of the marine flavobacterium Croceitalea dokdonensis DOKDO 023 that contains proton- and sodium-pumping rhodopsins.</title>
        <authorList>
            <person name="Kwon S.-K."/>
            <person name="Lee H.K."/>
            <person name="Kwak M.-J."/>
            <person name="Kim J.F."/>
        </authorList>
    </citation>
    <scope>NUCLEOTIDE SEQUENCE [LARGE SCALE GENOMIC DNA]</scope>
    <source>
        <strain evidence="1 2">DOKDO 023</strain>
    </source>
</reference>
<dbReference type="EMBL" id="LDJX01000001">
    <property type="protein sequence ID" value="KPM33655.1"/>
    <property type="molecule type" value="Genomic_DNA"/>
</dbReference>
<gene>
    <name evidence="1" type="ORF">I595_559</name>
</gene>
<dbReference type="RefSeq" id="WP_245628209.1">
    <property type="nucleotide sequence ID" value="NZ_LDJX01000001.1"/>
</dbReference>
<dbReference type="Pfam" id="PF00300">
    <property type="entry name" value="His_Phos_1"/>
    <property type="match status" value="1"/>
</dbReference>
<sequence>MKPLVILTVIGVGLISCNDKKNSGNKDIEINKEPTISTFYLIRHAEKDRTDPNNADPELNQDGLGRAMNWANIFDNIPLDALYSTNFERTRMTAAPVSVKQDLDIDYYDPSTMDIETFKKDNSGLQVLIVGHSNTTPNMVNKLLGEEKYSPMDDTNNGALFIVQIVDGVATDIRLQIN</sequence>
<dbReference type="Gene3D" id="3.40.50.1240">
    <property type="entry name" value="Phosphoglycerate mutase-like"/>
    <property type="match status" value="1"/>
</dbReference>
<dbReference type="AlphaFoldDB" id="A0A0P7A9T3"/>
<dbReference type="CDD" id="cd07040">
    <property type="entry name" value="HP"/>
    <property type="match status" value="1"/>
</dbReference>